<gene>
    <name evidence="8" type="ORF">LMJ30_00290</name>
</gene>
<keyword evidence="3" id="KW-0472">Membrane</keyword>
<organism evidence="8 9">
    <name type="scientific">Massilia agrisoli</name>
    <dbReference type="NCBI Taxonomy" id="2892444"/>
    <lineage>
        <taxon>Bacteria</taxon>
        <taxon>Pseudomonadati</taxon>
        <taxon>Pseudomonadota</taxon>
        <taxon>Betaproteobacteria</taxon>
        <taxon>Burkholderiales</taxon>
        <taxon>Oxalobacteraceae</taxon>
        <taxon>Telluria group</taxon>
        <taxon>Massilia</taxon>
    </lineage>
</organism>
<evidence type="ECO:0000256" key="2">
    <source>
        <dbReference type="ARBA" id="ARBA00022729"/>
    </source>
</evidence>
<feature type="region of interest" description="Disordered" evidence="7">
    <location>
        <begin position="27"/>
        <end position="56"/>
    </location>
</feature>
<evidence type="ECO:0000256" key="3">
    <source>
        <dbReference type="ARBA" id="ARBA00023136"/>
    </source>
</evidence>
<evidence type="ECO:0000256" key="4">
    <source>
        <dbReference type="ARBA" id="ARBA00023139"/>
    </source>
</evidence>
<comment type="caution">
    <text evidence="8">The sequence shown here is derived from an EMBL/GenBank/DDBJ whole genome shotgun (WGS) entry which is preliminary data.</text>
</comment>
<accession>A0ABS8IM83</accession>
<comment type="subcellular location">
    <subcellularLocation>
        <location evidence="1">Cell outer membrane</location>
        <topology evidence="1">Lipid-anchor</topology>
    </subcellularLocation>
</comment>
<evidence type="ECO:0000313" key="9">
    <source>
        <dbReference type="Proteomes" id="UP001198701"/>
    </source>
</evidence>
<keyword evidence="4" id="KW-0564">Palmitate</keyword>
<dbReference type="PROSITE" id="PS51257">
    <property type="entry name" value="PROKAR_LIPOPROTEIN"/>
    <property type="match status" value="1"/>
</dbReference>
<dbReference type="Proteomes" id="UP001198701">
    <property type="component" value="Unassembled WGS sequence"/>
</dbReference>
<keyword evidence="5" id="KW-0998">Cell outer membrane</keyword>
<keyword evidence="9" id="KW-1185">Reference proteome</keyword>
<dbReference type="RefSeq" id="WP_229430337.1">
    <property type="nucleotide sequence ID" value="NZ_JAJHPV010000002.1"/>
</dbReference>
<evidence type="ECO:0000256" key="7">
    <source>
        <dbReference type="SAM" id="MobiDB-lite"/>
    </source>
</evidence>
<protein>
    <submittedName>
        <fullName evidence="8">Lipoprotein</fullName>
    </submittedName>
</protein>
<reference evidence="8 9" key="1">
    <citation type="submission" date="2021-11" db="EMBL/GenBank/DDBJ databases">
        <authorList>
            <person name="Huq M.A."/>
        </authorList>
    </citation>
    <scope>NUCLEOTIDE SEQUENCE [LARGE SCALE GENOMIC DNA]</scope>
    <source>
        <strain evidence="8 9">MAHUQ-52</strain>
    </source>
</reference>
<evidence type="ECO:0000256" key="6">
    <source>
        <dbReference type="ARBA" id="ARBA00023288"/>
    </source>
</evidence>
<feature type="compositionally biased region" description="Pro residues" evidence="7">
    <location>
        <begin position="30"/>
        <end position="48"/>
    </location>
</feature>
<keyword evidence="6 8" id="KW-0449">Lipoprotein</keyword>
<evidence type="ECO:0000313" key="8">
    <source>
        <dbReference type="EMBL" id="MCC6069396.1"/>
    </source>
</evidence>
<name>A0ABS8IM83_9BURK</name>
<evidence type="ECO:0000256" key="1">
    <source>
        <dbReference type="ARBA" id="ARBA00004459"/>
    </source>
</evidence>
<proteinExistence type="predicted"/>
<keyword evidence="2" id="KW-0732">Signal</keyword>
<evidence type="ECO:0000256" key="5">
    <source>
        <dbReference type="ARBA" id="ARBA00023237"/>
    </source>
</evidence>
<dbReference type="EMBL" id="JAJHPV010000002">
    <property type="protein sequence ID" value="MCC6069396.1"/>
    <property type="molecule type" value="Genomic_DNA"/>
</dbReference>
<dbReference type="NCBIfam" id="NF047847">
    <property type="entry name" value="SS_mature_LptM"/>
    <property type="match status" value="1"/>
</dbReference>
<sequence>MKPSIALNIGAAVVVFGALAGCGQTGPLYMPTPPAKPQPTPAVPPAMPPVSSSVAQ</sequence>
<dbReference type="InterPro" id="IPR032831">
    <property type="entry name" value="LptM_cons"/>
</dbReference>
<dbReference type="Pfam" id="PF13627">
    <property type="entry name" value="LptM_cons"/>
    <property type="match status" value="1"/>
</dbReference>